<evidence type="ECO:0000256" key="1">
    <source>
        <dbReference type="SAM" id="MobiDB-lite"/>
    </source>
</evidence>
<reference evidence="2" key="1">
    <citation type="journal article" date="2021" name="Nat. Commun.">
        <title>Genomic analyses provide insights into spinach domestication and the genetic basis of agronomic traits.</title>
        <authorList>
            <person name="Cai X."/>
            <person name="Sun X."/>
            <person name="Xu C."/>
            <person name="Sun H."/>
            <person name="Wang X."/>
            <person name="Ge C."/>
            <person name="Zhang Z."/>
            <person name="Wang Q."/>
            <person name="Fei Z."/>
            <person name="Jiao C."/>
            <person name="Wang Q."/>
        </authorList>
    </citation>
    <scope>NUCLEOTIDE SEQUENCE [LARGE SCALE GENOMIC DNA]</scope>
    <source>
        <strain evidence="2">cv. Varoflay</strain>
    </source>
</reference>
<reference evidence="3" key="2">
    <citation type="submission" date="2025-08" db="UniProtKB">
        <authorList>
            <consortium name="RefSeq"/>
        </authorList>
    </citation>
    <scope>IDENTIFICATION</scope>
    <source>
        <tissue evidence="3">Leaf</tissue>
    </source>
</reference>
<dbReference type="KEGG" id="soe:110790424"/>
<dbReference type="AlphaFoldDB" id="A0A9R0IKG0"/>
<accession>A0A9R0IKG0</accession>
<proteinExistence type="predicted"/>
<evidence type="ECO:0000313" key="3">
    <source>
        <dbReference type="RefSeq" id="XP_021850897.1"/>
    </source>
</evidence>
<dbReference type="OrthoDB" id="831823at2759"/>
<protein>
    <submittedName>
        <fullName evidence="3">Uncharacterized protein</fullName>
    </submittedName>
</protein>
<sequence>MGETSGKLDFDEEEEENENHSSPSSVKSDASSFLVELNLVMIIASLSLSNNQELLEYEDDVEEFTVKKDQQDYYKAFVSKLHTRKRGFDDLKIPDRRSGLQSKVLDSRHGRKM</sequence>
<dbReference type="RefSeq" id="XP_021850897.1">
    <property type="nucleotide sequence ID" value="XM_021995205.2"/>
</dbReference>
<organism evidence="2 3">
    <name type="scientific">Spinacia oleracea</name>
    <name type="common">Spinach</name>
    <dbReference type="NCBI Taxonomy" id="3562"/>
    <lineage>
        <taxon>Eukaryota</taxon>
        <taxon>Viridiplantae</taxon>
        <taxon>Streptophyta</taxon>
        <taxon>Embryophyta</taxon>
        <taxon>Tracheophyta</taxon>
        <taxon>Spermatophyta</taxon>
        <taxon>Magnoliopsida</taxon>
        <taxon>eudicotyledons</taxon>
        <taxon>Gunneridae</taxon>
        <taxon>Pentapetalae</taxon>
        <taxon>Caryophyllales</taxon>
        <taxon>Chenopodiaceae</taxon>
        <taxon>Chenopodioideae</taxon>
        <taxon>Anserineae</taxon>
        <taxon>Spinacia</taxon>
    </lineage>
</organism>
<name>A0A9R0IKG0_SPIOL</name>
<feature type="region of interest" description="Disordered" evidence="1">
    <location>
        <begin position="1"/>
        <end position="29"/>
    </location>
</feature>
<gene>
    <name evidence="3" type="primary">LOC110790424</name>
</gene>
<dbReference type="GeneID" id="110790424"/>
<dbReference type="Proteomes" id="UP000813463">
    <property type="component" value="Chromosome 2"/>
</dbReference>
<keyword evidence="2" id="KW-1185">Reference proteome</keyword>
<evidence type="ECO:0000313" key="2">
    <source>
        <dbReference type="Proteomes" id="UP000813463"/>
    </source>
</evidence>